<dbReference type="RefSeq" id="WP_218145705.1">
    <property type="nucleotide sequence ID" value="NZ_FOVP01000044.1"/>
</dbReference>
<proteinExistence type="predicted"/>
<dbReference type="PROSITE" id="PS51318">
    <property type="entry name" value="TAT"/>
    <property type="match status" value="1"/>
</dbReference>
<dbReference type="InterPro" id="IPR006059">
    <property type="entry name" value="SBP"/>
</dbReference>
<evidence type="ECO:0000313" key="4">
    <source>
        <dbReference type="Proteomes" id="UP000198599"/>
    </source>
</evidence>
<dbReference type="GO" id="GO:0030975">
    <property type="term" value="F:thiamine binding"/>
    <property type="evidence" value="ECO:0007669"/>
    <property type="project" value="TreeGrafter"/>
</dbReference>
<dbReference type="GO" id="GO:0030288">
    <property type="term" value="C:outer membrane-bounded periplasmic space"/>
    <property type="evidence" value="ECO:0007669"/>
    <property type="project" value="TreeGrafter"/>
</dbReference>
<evidence type="ECO:0000256" key="1">
    <source>
        <dbReference type="ARBA" id="ARBA00022729"/>
    </source>
</evidence>
<sequence length="350" mass="38148">MLTKLSRRQVLAGTVAGSALALASLSPAFAQVDSIVVTSYGGIWEIAIRDLFVADYEARTGGTAEIQIGGPPQWMSQIEASIDNPPIDVLVNTIDLALVAGRTGLVEKIEPSKLTNLKNIPDRFVESVQGWGVIFDYGAAGIAYHRERVANPPSSIKAMIEGALAGEYVLSLPSISYAPTPQMLIWSLADALGGSVDNVDPAFEALKQLQEANAVIFYGGATEFLNHLESGEAELGIYWDGRTWAHYSTGAEWIGFINPDEGAVMNPVVVQKVVNSPDTAWEYINSVLAPGPQLKFAEMVQYGVTNSEVVYPDWLKERITPWEETRWPPFEEIGAAIPVWVDRWNREIGA</sequence>
<name>A0A1I5GZH6_9RHOB</name>
<dbReference type="AlphaFoldDB" id="A0A1I5GZH6"/>
<evidence type="ECO:0000256" key="2">
    <source>
        <dbReference type="SAM" id="SignalP"/>
    </source>
</evidence>
<dbReference type="Proteomes" id="UP000198599">
    <property type="component" value="Unassembled WGS sequence"/>
</dbReference>
<feature type="signal peptide" evidence="2">
    <location>
        <begin position="1"/>
        <end position="30"/>
    </location>
</feature>
<gene>
    <name evidence="3" type="ORF">SAMN04487859_1447</name>
</gene>
<dbReference type="GO" id="GO:0015888">
    <property type="term" value="P:thiamine transport"/>
    <property type="evidence" value="ECO:0007669"/>
    <property type="project" value="TreeGrafter"/>
</dbReference>
<reference evidence="4" key="1">
    <citation type="submission" date="2016-10" db="EMBL/GenBank/DDBJ databases">
        <authorList>
            <person name="Varghese N."/>
            <person name="Submissions S."/>
        </authorList>
    </citation>
    <scope>NUCLEOTIDE SEQUENCE [LARGE SCALE GENOMIC DNA]</scope>
    <source>
        <strain evidence="4">DSM 28463</strain>
    </source>
</reference>
<dbReference type="EMBL" id="FOVP01000044">
    <property type="protein sequence ID" value="SFO40991.1"/>
    <property type="molecule type" value="Genomic_DNA"/>
</dbReference>
<feature type="chain" id="PRO_5011687951" evidence="2">
    <location>
        <begin position="31"/>
        <end position="350"/>
    </location>
</feature>
<dbReference type="SUPFAM" id="SSF53850">
    <property type="entry name" value="Periplasmic binding protein-like II"/>
    <property type="match status" value="1"/>
</dbReference>
<protein>
    <submittedName>
        <fullName evidence="3">Putative spermidine/putrescine transport system substrate-binding protein</fullName>
    </submittedName>
</protein>
<dbReference type="Pfam" id="PF13416">
    <property type="entry name" value="SBP_bac_8"/>
    <property type="match status" value="1"/>
</dbReference>
<dbReference type="InterPro" id="IPR006311">
    <property type="entry name" value="TAT_signal"/>
</dbReference>
<dbReference type="Gene3D" id="3.40.190.10">
    <property type="entry name" value="Periplasmic binding protein-like II"/>
    <property type="match status" value="2"/>
</dbReference>
<dbReference type="STRING" id="1005928.SAMN04487859_1447"/>
<dbReference type="PANTHER" id="PTHR30006">
    <property type="entry name" value="THIAMINE-BINDING PERIPLASMIC PROTEIN-RELATED"/>
    <property type="match status" value="1"/>
</dbReference>
<evidence type="ECO:0000313" key="3">
    <source>
        <dbReference type="EMBL" id="SFO40991.1"/>
    </source>
</evidence>
<accession>A0A1I5GZH6</accession>
<organism evidence="3 4">
    <name type="scientific">Roseovarius lutimaris</name>
    <dbReference type="NCBI Taxonomy" id="1005928"/>
    <lineage>
        <taxon>Bacteria</taxon>
        <taxon>Pseudomonadati</taxon>
        <taxon>Pseudomonadota</taxon>
        <taxon>Alphaproteobacteria</taxon>
        <taxon>Rhodobacterales</taxon>
        <taxon>Roseobacteraceae</taxon>
        <taxon>Roseovarius</taxon>
    </lineage>
</organism>
<keyword evidence="1 2" id="KW-0732">Signal</keyword>
<keyword evidence="4" id="KW-1185">Reference proteome</keyword>
<dbReference type="GO" id="GO:0030976">
    <property type="term" value="F:thiamine pyrophosphate binding"/>
    <property type="evidence" value="ECO:0007669"/>
    <property type="project" value="TreeGrafter"/>
</dbReference>
<dbReference type="PANTHER" id="PTHR30006:SF2">
    <property type="entry name" value="ABC TRANSPORTER SUBSTRATE-BINDING PROTEIN"/>
    <property type="match status" value="1"/>
</dbReference>